<feature type="compositionally biased region" description="Basic and acidic residues" evidence="12">
    <location>
        <begin position="991"/>
        <end position="1031"/>
    </location>
</feature>
<evidence type="ECO:0000313" key="15">
    <source>
        <dbReference type="EMBL" id="ACO65509.1"/>
    </source>
</evidence>
<dbReference type="GO" id="GO:0005783">
    <property type="term" value="C:endoplasmic reticulum"/>
    <property type="evidence" value="ECO:0007669"/>
    <property type="project" value="TreeGrafter"/>
</dbReference>
<dbReference type="OrthoDB" id="67700at2759"/>
<dbReference type="InterPro" id="IPR045050">
    <property type="entry name" value="Synaptotagmin_plant"/>
</dbReference>
<feature type="region of interest" description="Disordered" evidence="12">
    <location>
        <begin position="785"/>
        <end position="821"/>
    </location>
</feature>
<dbReference type="InterPro" id="IPR031468">
    <property type="entry name" value="SMP_LBD"/>
</dbReference>
<dbReference type="GeneID" id="8246424"/>
<dbReference type="EMBL" id="CP001329">
    <property type="protein sequence ID" value="ACO65509.1"/>
    <property type="molecule type" value="Genomic_DNA"/>
</dbReference>
<keyword evidence="6" id="KW-0677">Repeat</keyword>
<feature type="region of interest" description="Disordered" evidence="12">
    <location>
        <begin position="692"/>
        <end position="717"/>
    </location>
</feature>
<feature type="compositionally biased region" description="Basic and acidic residues" evidence="12">
    <location>
        <begin position="132"/>
        <end position="146"/>
    </location>
</feature>
<protein>
    <recommendedName>
        <fullName evidence="14">SMP-LTD domain-containing protein</fullName>
    </recommendedName>
</protein>
<feature type="compositionally biased region" description="Basic and acidic residues" evidence="12">
    <location>
        <begin position="693"/>
        <end position="707"/>
    </location>
</feature>
<dbReference type="PANTHER" id="PTHR10774:SF190">
    <property type="entry name" value="C2 CALCIUM_LIPID-BINDING ENDONUCLEASE_EXONUCLEASE_PHOSPHATASE-RELATED"/>
    <property type="match status" value="1"/>
</dbReference>
<dbReference type="GO" id="GO:0008289">
    <property type="term" value="F:lipid binding"/>
    <property type="evidence" value="ECO:0007669"/>
    <property type="project" value="UniProtKB-KW"/>
</dbReference>
<evidence type="ECO:0000256" key="9">
    <source>
        <dbReference type="ARBA" id="ARBA00023055"/>
    </source>
</evidence>
<evidence type="ECO:0000256" key="4">
    <source>
        <dbReference type="ARBA" id="ARBA00022692"/>
    </source>
</evidence>
<dbReference type="PROSITE" id="PS51847">
    <property type="entry name" value="SMP"/>
    <property type="match status" value="1"/>
</dbReference>
<keyword evidence="5" id="KW-0479">Metal-binding</keyword>
<organism evidence="15 16">
    <name type="scientific">Micromonas commoda (strain RCC299 / NOUM17 / CCMP2709)</name>
    <name type="common">Picoplanktonic green alga</name>
    <dbReference type="NCBI Taxonomy" id="296587"/>
    <lineage>
        <taxon>Eukaryota</taxon>
        <taxon>Viridiplantae</taxon>
        <taxon>Chlorophyta</taxon>
        <taxon>Mamiellophyceae</taxon>
        <taxon>Mamiellales</taxon>
        <taxon>Mamiellaceae</taxon>
        <taxon>Micromonas</taxon>
    </lineage>
</organism>
<dbReference type="RefSeq" id="XP_002504251.1">
    <property type="nucleotide sequence ID" value="XM_002504205.1"/>
</dbReference>
<feature type="compositionally biased region" description="Acidic residues" evidence="12">
    <location>
        <begin position="980"/>
        <end position="990"/>
    </location>
</feature>
<evidence type="ECO:0000256" key="6">
    <source>
        <dbReference type="ARBA" id="ARBA00022737"/>
    </source>
</evidence>
<keyword evidence="3" id="KW-0813">Transport</keyword>
<feature type="region of interest" description="Disordered" evidence="12">
    <location>
        <begin position="16"/>
        <end position="39"/>
    </location>
</feature>
<evidence type="ECO:0000259" key="14">
    <source>
        <dbReference type="PROSITE" id="PS51847"/>
    </source>
</evidence>
<name>C1EC13_MICCC</name>
<feature type="domain" description="SMP-LTD" evidence="14">
    <location>
        <begin position="282"/>
        <end position="466"/>
    </location>
</feature>
<dbReference type="InterPro" id="IPR039010">
    <property type="entry name" value="Synaptotagmin_SMP"/>
</dbReference>
<proteinExistence type="inferred from homology"/>
<feature type="transmembrane region" description="Helical" evidence="13">
    <location>
        <begin position="218"/>
        <end position="238"/>
    </location>
</feature>
<feature type="region of interest" description="Disordered" evidence="12">
    <location>
        <begin position="975"/>
        <end position="1053"/>
    </location>
</feature>
<evidence type="ECO:0000256" key="10">
    <source>
        <dbReference type="ARBA" id="ARBA00023121"/>
    </source>
</evidence>
<evidence type="ECO:0000256" key="12">
    <source>
        <dbReference type="SAM" id="MobiDB-lite"/>
    </source>
</evidence>
<feature type="compositionally biased region" description="Low complexity" evidence="12">
    <location>
        <begin position="122"/>
        <end position="131"/>
    </location>
</feature>
<evidence type="ECO:0000313" key="16">
    <source>
        <dbReference type="Proteomes" id="UP000002009"/>
    </source>
</evidence>
<dbReference type="GO" id="GO:0006869">
    <property type="term" value="P:lipid transport"/>
    <property type="evidence" value="ECO:0007669"/>
    <property type="project" value="UniProtKB-KW"/>
</dbReference>
<comment type="subcellular location">
    <subcellularLocation>
        <location evidence="1">Membrane</location>
        <topology evidence="1">Single-pass membrane protein</topology>
    </subcellularLocation>
</comment>
<dbReference type="Pfam" id="PF17047">
    <property type="entry name" value="SMP_LBD"/>
    <property type="match status" value="1"/>
</dbReference>
<dbReference type="InParanoid" id="C1EC13"/>
<dbReference type="CDD" id="cd21677">
    <property type="entry name" value="SMP_SYT"/>
    <property type="match status" value="1"/>
</dbReference>
<evidence type="ECO:0000256" key="5">
    <source>
        <dbReference type="ARBA" id="ARBA00022723"/>
    </source>
</evidence>
<keyword evidence="11 13" id="KW-0472">Membrane</keyword>
<dbReference type="KEGG" id="mis:MICPUN_107424"/>
<dbReference type="Proteomes" id="UP000002009">
    <property type="component" value="Chromosome 9"/>
</dbReference>
<dbReference type="GO" id="GO:0046872">
    <property type="term" value="F:metal ion binding"/>
    <property type="evidence" value="ECO:0007669"/>
    <property type="project" value="UniProtKB-KW"/>
</dbReference>
<evidence type="ECO:0000256" key="13">
    <source>
        <dbReference type="SAM" id="Phobius"/>
    </source>
</evidence>
<feature type="region of interest" description="Disordered" evidence="12">
    <location>
        <begin position="868"/>
        <end position="892"/>
    </location>
</feature>
<keyword evidence="16" id="KW-1185">Reference proteome</keyword>
<sequence length="1053" mass="110843">MRRGAMASPAVFSSTCARASSGSGRHEVRVPRTTRSTPRLVRITATERHGARRPGARVVVVVRASRDERDEDDAASAHNTSGRRVAVGAALAATLVGPATALASPGSAHAPTDATGAPPLPSASSGSARAAPDPRERYGPGDAGERERAEITLAGDAFRFLTVEDAPDPAAAADAPSSTTTTLGGIGEDILAAKDGPSLPEQVAAAVVAFVKPLFGELGAAVLGFGGGAVASGFFMGWQQSKKSKAKGKTASRQALADLATLDESEIQELVGELPAWLAFRDVERAGWLNKVLAAAWPYLDQATSNVIVAALDPILKATRPSFLTTLSFERFSFGNIPASFEGVKVYETTGDGSVEIDLRVFWAGDPDVVLGVRAAQDSLSVPVSLTEFECSFTLRLIFAPLLGVFPCFGALTIALMEEPQLDFDLRVVGGDVTLVPGLKAPLKQYILALIASWMVWPRCITVAIPGTGYTLPVDEDAEKPTAGLLHITVVGHDGAAVNPGEVGLQVRWPVADLLVDKNQSEARVKALPGGGMLSSKEITLPVEDPKAQLLCVRWYTRAVVDEDTGKIVRPEVLDGEASVVLDELRAQALRARGDDAEVFASVSRWGPVPVAAELEPPVGADIKSVGGAGNDGESRGLVGRVWGGVKGVGRGVGGIFSKSASGVVRGYKTVRQEGFGGVSKVPGAVVSGYKQKAAERGEGGKGDKGETQATQVDALPPLDVPTAKLVRLRVRYQPLDDSLTAAADDDDANEGDVANDGAASGFVASTTAASDVGGSELINGRYASRSRWPAPAPSNRASGDGVQTGSRRVPDSSTGLTDAYEDELDALRQVLREKEREIAGMRTERSLMEKELAMAAADRERIRRIFGAEGEKRENDASRQASSSSLIADRTPTPAGMKLEALKSAARQTIAVINAARALPEGDRRELDLALRRADSLVAKAAQVVRESTAREEVEAAAAEAELQKLKATIAAAKVAEAEPGEPSEDEDEDRHFGTVHSKSEVQRAIDESAHAEHDSRERDEEKEKDKAEFLEALDSAPGPATSDEEQPSKPR</sequence>
<gene>
    <name evidence="15" type="primary">SYT1</name>
    <name evidence="15" type="ORF">MICPUN_107424</name>
</gene>
<keyword evidence="8 13" id="KW-1133">Transmembrane helix</keyword>
<evidence type="ECO:0000256" key="7">
    <source>
        <dbReference type="ARBA" id="ARBA00022837"/>
    </source>
</evidence>
<keyword evidence="7" id="KW-0106">Calcium</keyword>
<keyword evidence="4 13" id="KW-0812">Transmembrane</keyword>
<dbReference type="AlphaFoldDB" id="C1EC13"/>
<dbReference type="eggNOG" id="KOG1012">
    <property type="taxonomic scope" value="Eukaryota"/>
</dbReference>
<reference evidence="15 16" key="1">
    <citation type="journal article" date="2009" name="Science">
        <title>Green evolution and dynamic adaptations revealed by genomes of the marine picoeukaryotes Micromonas.</title>
        <authorList>
            <person name="Worden A.Z."/>
            <person name="Lee J.H."/>
            <person name="Mock T."/>
            <person name="Rouze P."/>
            <person name="Simmons M.P."/>
            <person name="Aerts A.L."/>
            <person name="Allen A.E."/>
            <person name="Cuvelier M.L."/>
            <person name="Derelle E."/>
            <person name="Everett M.V."/>
            <person name="Foulon E."/>
            <person name="Grimwood J."/>
            <person name="Gundlach H."/>
            <person name="Henrissat B."/>
            <person name="Napoli C."/>
            <person name="McDonald S.M."/>
            <person name="Parker M.S."/>
            <person name="Rombauts S."/>
            <person name="Salamov A."/>
            <person name="Von Dassow P."/>
            <person name="Badger J.H."/>
            <person name="Coutinho P.M."/>
            <person name="Demir E."/>
            <person name="Dubchak I."/>
            <person name="Gentemann C."/>
            <person name="Eikrem W."/>
            <person name="Gready J.E."/>
            <person name="John U."/>
            <person name="Lanier W."/>
            <person name="Lindquist E.A."/>
            <person name="Lucas S."/>
            <person name="Mayer K.F."/>
            <person name="Moreau H."/>
            <person name="Not F."/>
            <person name="Otillar R."/>
            <person name="Panaud O."/>
            <person name="Pangilinan J."/>
            <person name="Paulsen I."/>
            <person name="Piegu B."/>
            <person name="Poliakov A."/>
            <person name="Robbens S."/>
            <person name="Schmutz J."/>
            <person name="Toulza E."/>
            <person name="Wyss T."/>
            <person name="Zelensky A."/>
            <person name="Zhou K."/>
            <person name="Armbrust E.V."/>
            <person name="Bhattacharya D."/>
            <person name="Goodenough U.W."/>
            <person name="Van de Peer Y."/>
            <person name="Grigoriev I.V."/>
        </authorList>
    </citation>
    <scope>NUCLEOTIDE SEQUENCE [LARGE SCALE GENOMIC DNA]</scope>
    <source>
        <strain evidence="16">RCC299 / NOUM17</strain>
    </source>
</reference>
<feature type="compositionally biased region" description="Polar residues" evidence="12">
    <location>
        <begin position="796"/>
        <end position="817"/>
    </location>
</feature>
<feature type="region of interest" description="Disordered" evidence="12">
    <location>
        <begin position="103"/>
        <end position="146"/>
    </location>
</feature>
<dbReference type="GO" id="GO:0016020">
    <property type="term" value="C:membrane"/>
    <property type="evidence" value="ECO:0007669"/>
    <property type="project" value="UniProtKB-SubCell"/>
</dbReference>
<dbReference type="PANTHER" id="PTHR10774">
    <property type="entry name" value="EXTENDED SYNAPTOTAGMIN-RELATED"/>
    <property type="match status" value="1"/>
</dbReference>
<evidence type="ECO:0000256" key="11">
    <source>
        <dbReference type="ARBA" id="ARBA00023136"/>
    </source>
</evidence>
<evidence type="ECO:0000256" key="2">
    <source>
        <dbReference type="ARBA" id="ARBA00006996"/>
    </source>
</evidence>
<evidence type="ECO:0000256" key="1">
    <source>
        <dbReference type="ARBA" id="ARBA00004167"/>
    </source>
</evidence>
<feature type="transmembrane region" description="Helical" evidence="13">
    <location>
        <begin position="397"/>
        <end position="417"/>
    </location>
</feature>
<keyword evidence="9" id="KW-0445">Lipid transport</keyword>
<accession>C1EC13</accession>
<evidence type="ECO:0000256" key="3">
    <source>
        <dbReference type="ARBA" id="ARBA00022448"/>
    </source>
</evidence>
<keyword evidence="10" id="KW-0446">Lipid-binding</keyword>
<comment type="similarity">
    <text evidence="2">Belongs to the synaptotagmin family.</text>
</comment>
<evidence type="ECO:0000256" key="8">
    <source>
        <dbReference type="ARBA" id="ARBA00022989"/>
    </source>
</evidence>